<keyword evidence="2" id="KW-1185">Reference proteome</keyword>
<evidence type="ECO:0000313" key="2">
    <source>
        <dbReference type="Proteomes" id="UP000663505"/>
    </source>
</evidence>
<dbReference type="AlphaFoldDB" id="A0A9X7VX74"/>
<dbReference type="EMBL" id="CP071182">
    <property type="protein sequence ID" value="QSO46289.1"/>
    <property type="molecule type" value="Genomic_DNA"/>
</dbReference>
<dbReference type="RefSeq" id="WP_206655658.1">
    <property type="nucleotide sequence ID" value="NZ_CP071182.1"/>
</dbReference>
<name>A0A9X7VX74_9BACL</name>
<protein>
    <submittedName>
        <fullName evidence="1">Uncharacterized protein</fullName>
    </submittedName>
</protein>
<dbReference type="KEGG" id="afx:JZ786_17550"/>
<dbReference type="Proteomes" id="UP000663505">
    <property type="component" value="Chromosome"/>
</dbReference>
<gene>
    <name evidence="1" type="ORF">JZ786_17550</name>
</gene>
<sequence length="67" mass="8222">MTQYRFWQVYSDPTPYNTPTQVNIEAERYQEAVERFCRAYEFQLDDIDRDHVWVDSNGASIEYYVDW</sequence>
<organism evidence="1 2">
    <name type="scientific">Alicyclobacillus mengziensis</name>
    <dbReference type="NCBI Taxonomy" id="2931921"/>
    <lineage>
        <taxon>Bacteria</taxon>
        <taxon>Bacillati</taxon>
        <taxon>Bacillota</taxon>
        <taxon>Bacilli</taxon>
        <taxon>Bacillales</taxon>
        <taxon>Alicyclobacillaceae</taxon>
        <taxon>Alicyclobacillus</taxon>
    </lineage>
</organism>
<reference evidence="1 2" key="1">
    <citation type="submission" date="2021-02" db="EMBL/GenBank/DDBJ databases">
        <title>Alicyclobacillus curvatus sp. nov. and Alicyclobacillus mengziensis sp. nov., two acidophilic bacteria isolated from acid mine drainage.</title>
        <authorList>
            <person name="Huang Y."/>
        </authorList>
    </citation>
    <scope>NUCLEOTIDE SEQUENCE [LARGE SCALE GENOMIC DNA]</scope>
    <source>
        <strain evidence="1 2">S30H14</strain>
    </source>
</reference>
<accession>A0A9X7VX74</accession>
<proteinExistence type="predicted"/>
<evidence type="ECO:0000313" key="1">
    <source>
        <dbReference type="EMBL" id="QSO46289.1"/>
    </source>
</evidence>